<accession>A0AA40SNX0</accession>
<gene>
    <name evidence="1" type="ORF">BKA10_001366</name>
</gene>
<protein>
    <submittedName>
        <fullName evidence="1">Uncharacterized protein</fullName>
    </submittedName>
</protein>
<evidence type="ECO:0000313" key="1">
    <source>
        <dbReference type="EMBL" id="MBB4139572.1"/>
    </source>
</evidence>
<comment type="caution">
    <text evidence="1">The sequence shown here is derived from an EMBL/GenBank/DDBJ whole genome shotgun (WGS) entry which is preliminary data.</text>
</comment>
<dbReference type="Proteomes" id="UP000549113">
    <property type="component" value="Unassembled WGS sequence"/>
</dbReference>
<keyword evidence="2" id="KW-1185">Reference proteome</keyword>
<dbReference type="EMBL" id="JACIFH010000001">
    <property type="protein sequence ID" value="MBB4139572.1"/>
    <property type="molecule type" value="Genomic_DNA"/>
</dbReference>
<reference evidence="1 2" key="1">
    <citation type="submission" date="2020-08" db="EMBL/GenBank/DDBJ databases">
        <title>Sequencing the genomes of 1000 actinobacteria strains.</title>
        <authorList>
            <person name="Klenk H.-P."/>
        </authorList>
    </citation>
    <scope>NUCLEOTIDE SEQUENCE [LARGE SCALE GENOMIC DNA]</scope>
    <source>
        <strain evidence="1 2">DSM 19600</strain>
    </source>
</reference>
<proteinExistence type="predicted"/>
<organism evidence="1 2">
    <name type="scientific">Microbacterium invictum</name>
    <dbReference type="NCBI Taxonomy" id="515415"/>
    <lineage>
        <taxon>Bacteria</taxon>
        <taxon>Bacillati</taxon>
        <taxon>Actinomycetota</taxon>
        <taxon>Actinomycetes</taxon>
        <taxon>Micrococcales</taxon>
        <taxon>Microbacteriaceae</taxon>
        <taxon>Microbacterium</taxon>
    </lineage>
</organism>
<evidence type="ECO:0000313" key="2">
    <source>
        <dbReference type="Proteomes" id="UP000549113"/>
    </source>
</evidence>
<dbReference type="AlphaFoldDB" id="A0AA40SNX0"/>
<sequence>MFVQRSELVAGQRHRGPCAGTAMAPSPCICRIRQNPDICGSNDFRSVHRASLLESVVSPGVHRIWAGATHDRIIDMGVAAIGASPYRSMASARSKRASLNT</sequence>
<name>A0AA40SNX0_9MICO</name>